<comment type="caution">
    <text evidence="4">The sequence shown here is derived from an EMBL/GenBank/DDBJ whole genome shotgun (WGS) entry which is preliminary data.</text>
</comment>
<dbReference type="PANTHER" id="PTHR43215:SF14">
    <property type="entry name" value="RADIAL SPOKE HEAD 1 HOMOLOG"/>
    <property type="match status" value="1"/>
</dbReference>
<name>A0A0V0R6H4_PSEPJ</name>
<reference evidence="4 5" key="1">
    <citation type="journal article" date="2015" name="Sci. Rep.">
        <title>Genome of the facultative scuticociliatosis pathogen Pseudocohnilembus persalinus provides insight into its virulence through horizontal gene transfer.</title>
        <authorList>
            <person name="Xiong J."/>
            <person name="Wang G."/>
            <person name="Cheng J."/>
            <person name="Tian M."/>
            <person name="Pan X."/>
            <person name="Warren A."/>
            <person name="Jiang C."/>
            <person name="Yuan D."/>
            <person name="Miao W."/>
        </authorList>
    </citation>
    <scope>NUCLEOTIDE SEQUENCE [LARGE SCALE GENOMIC DNA]</scope>
    <source>
        <strain evidence="4">36N120E</strain>
    </source>
</reference>
<accession>A0A0V0R6H4</accession>
<evidence type="ECO:0000256" key="1">
    <source>
        <dbReference type="ARBA" id="ARBA00022737"/>
    </source>
</evidence>
<protein>
    <submittedName>
        <fullName evidence="4">Protein kinase-like domain</fullName>
    </submittedName>
</protein>
<dbReference type="Gene3D" id="1.10.510.10">
    <property type="entry name" value="Transferase(Phosphotransferase) domain 1"/>
    <property type="match status" value="1"/>
</dbReference>
<proteinExistence type="predicted"/>
<gene>
    <name evidence="4" type="ORF">PPERSA_08500</name>
</gene>
<dbReference type="SUPFAM" id="SSF82185">
    <property type="entry name" value="Histone H3 K4-specific methyltransferase SET7/9 N-terminal domain"/>
    <property type="match status" value="2"/>
</dbReference>
<dbReference type="EMBL" id="LDAU01000040">
    <property type="protein sequence ID" value="KRX10097.1"/>
    <property type="molecule type" value="Genomic_DNA"/>
</dbReference>
<dbReference type="InterPro" id="IPR003409">
    <property type="entry name" value="MORN"/>
</dbReference>
<dbReference type="SUPFAM" id="SSF56112">
    <property type="entry name" value="Protein kinase-like (PK-like)"/>
    <property type="match status" value="1"/>
</dbReference>
<feature type="compositionally biased region" description="Polar residues" evidence="2">
    <location>
        <begin position="537"/>
        <end position="548"/>
    </location>
</feature>
<dbReference type="InParanoid" id="A0A0V0R6H4"/>
<evidence type="ECO:0000313" key="5">
    <source>
        <dbReference type="Proteomes" id="UP000054937"/>
    </source>
</evidence>
<keyword evidence="4" id="KW-0418">Kinase</keyword>
<feature type="region of interest" description="Disordered" evidence="2">
    <location>
        <begin position="573"/>
        <end position="624"/>
    </location>
</feature>
<feature type="domain" description="Protein kinase" evidence="3">
    <location>
        <begin position="1"/>
        <end position="241"/>
    </location>
</feature>
<sequence length="794" mass="93864">MGQEQSAIIGYDESIKQQFTFMKKLEQDPIYEKIDVYKQINTQKEIALKDVQILNSYHLEKTCQLYQKRIKLQHSNLLKLYVPALSYMQKNHLPHCDIRPGRILLSRDYKYKVFEKQLLTQKSAFSEICLNFNDQQFLQDKNFYLSPQLVQAIIVNDWIPNQNQYKSDVFSLGMTILHMINLSGLENVYNYKDANINKKIIEKHISRVQKQFSKQFYNLVDQMLQYSEDTRPDFQELEILLNQYDQHVPSEQSPNQSPKNLNQNNKQQINLQSENCQTGLNNKMDKKINIDNLDDNIENQVDTQYSPNHLRICQKQINEIPIINKRSDKYFQNEVVTKNVQNTVIQNMNKNEHQSQQNQLNVNNKYQFIANQENINQTTISKYQQQYHLSQIKTGNMTQKENFTNLKNFSGFNQQLEIQPFNDVLSTPKTKQQKKQYSNQKQYQVKCNNKDSKPVILKDYHINIPSACKQQNNFQIFYKNYEEQKQGLNKQLQNGQISNREKLNNLKKQMQNNSNEKIISRQTLGANSDSQSHKSNLETSTTQSQSSKIEVQTYNISQEYKSQKNNNFQENQNINYSNLNDSCNNQNNNLNNNYNNQNIINNNEKNNNYNDKYSINNQNDNNKNKQCQDVQYFYHEQDFPNGSKYQGQIKNNMRNGQGKFYFQDGGLYEGQWKDNKMDGKGILYYQNGQKAYDGQWKDDMFNGYATLFNENPQNSDTNINYKNFDQIGNCWNKYLGHFENDLKHGQGTLYFTNGEFFQGQFYHNKIDGNGIFYTYRGNIIKGKWKDNRLIQQDQ</sequence>
<dbReference type="GO" id="GO:0004672">
    <property type="term" value="F:protein kinase activity"/>
    <property type="evidence" value="ECO:0007669"/>
    <property type="project" value="InterPro"/>
</dbReference>
<feature type="region of interest" description="Disordered" evidence="2">
    <location>
        <begin position="523"/>
        <end position="548"/>
    </location>
</feature>
<dbReference type="Pfam" id="PF02493">
    <property type="entry name" value="MORN"/>
    <property type="match status" value="5"/>
</dbReference>
<organism evidence="4 5">
    <name type="scientific">Pseudocohnilembus persalinus</name>
    <name type="common">Ciliate</name>
    <dbReference type="NCBI Taxonomy" id="266149"/>
    <lineage>
        <taxon>Eukaryota</taxon>
        <taxon>Sar</taxon>
        <taxon>Alveolata</taxon>
        <taxon>Ciliophora</taxon>
        <taxon>Intramacronucleata</taxon>
        <taxon>Oligohymenophorea</taxon>
        <taxon>Scuticociliatia</taxon>
        <taxon>Philasterida</taxon>
        <taxon>Pseudocohnilembidae</taxon>
        <taxon>Pseudocohnilembus</taxon>
    </lineage>
</organism>
<dbReference type="AlphaFoldDB" id="A0A0V0R6H4"/>
<dbReference type="GO" id="GO:0005524">
    <property type="term" value="F:ATP binding"/>
    <property type="evidence" value="ECO:0007669"/>
    <property type="project" value="InterPro"/>
</dbReference>
<dbReference type="InterPro" id="IPR000719">
    <property type="entry name" value="Prot_kinase_dom"/>
</dbReference>
<dbReference type="PROSITE" id="PS50011">
    <property type="entry name" value="PROTEIN_KINASE_DOM"/>
    <property type="match status" value="1"/>
</dbReference>
<dbReference type="Pfam" id="PF07714">
    <property type="entry name" value="PK_Tyr_Ser-Thr"/>
    <property type="match status" value="1"/>
</dbReference>
<dbReference type="SMART" id="SM00698">
    <property type="entry name" value="MORN"/>
    <property type="match status" value="5"/>
</dbReference>
<keyword evidence="4" id="KW-0808">Transferase</keyword>
<dbReference type="OMA" id="NQICAMR"/>
<evidence type="ECO:0000313" key="4">
    <source>
        <dbReference type="EMBL" id="KRX10097.1"/>
    </source>
</evidence>
<evidence type="ECO:0000259" key="3">
    <source>
        <dbReference type="PROSITE" id="PS50011"/>
    </source>
</evidence>
<dbReference type="PANTHER" id="PTHR43215">
    <property type="entry name" value="RADIAL SPOKE HEAD 1 HOMOLOG"/>
    <property type="match status" value="1"/>
</dbReference>
<evidence type="ECO:0000256" key="2">
    <source>
        <dbReference type="SAM" id="MobiDB-lite"/>
    </source>
</evidence>
<keyword evidence="5" id="KW-1185">Reference proteome</keyword>
<keyword evidence="1" id="KW-0677">Repeat</keyword>
<dbReference type="InterPro" id="IPR001245">
    <property type="entry name" value="Ser-Thr/Tyr_kinase_cat_dom"/>
</dbReference>
<dbReference type="Gene3D" id="2.20.110.10">
    <property type="entry name" value="Histone H3 K4-specific methyltransferase SET7/9 N-terminal domain"/>
    <property type="match status" value="2"/>
</dbReference>
<dbReference type="InterPro" id="IPR011009">
    <property type="entry name" value="Kinase-like_dom_sf"/>
</dbReference>
<dbReference type="OrthoDB" id="284854at2759"/>
<dbReference type="Proteomes" id="UP000054937">
    <property type="component" value="Unassembled WGS sequence"/>
</dbReference>